<dbReference type="KEGG" id="rhoz:GXP67_23480"/>
<dbReference type="Proteomes" id="UP000480178">
    <property type="component" value="Chromosome"/>
</dbReference>
<reference evidence="2 3" key="1">
    <citation type="submission" date="2020-01" db="EMBL/GenBank/DDBJ databases">
        <authorList>
            <person name="Kim M.K."/>
        </authorList>
    </citation>
    <scope>NUCLEOTIDE SEQUENCE [LARGE SCALE GENOMIC DNA]</scope>
    <source>
        <strain evidence="2 3">172606-1</strain>
    </source>
</reference>
<dbReference type="EMBL" id="CP048222">
    <property type="protein sequence ID" value="QHT69389.1"/>
    <property type="molecule type" value="Genomic_DNA"/>
</dbReference>
<organism evidence="2 3">
    <name type="scientific">Rhodocytophaga rosea</name>
    <dbReference type="NCBI Taxonomy" id="2704465"/>
    <lineage>
        <taxon>Bacteria</taxon>
        <taxon>Pseudomonadati</taxon>
        <taxon>Bacteroidota</taxon>
        <taxon>Cytophagia</taxon>
        <taxon>Cytophagales</taxon>
        <taxon>Rhodocytophagaceae</taxon>
        <taxon>Rhodocytophaga</taxon>
    </lineage>
</organism>
<name>A0A6C0GMY9_9BACT</name>
<keyword evidence="1" id="KW-1133">Transmembrane helix</keyword>
<dbReference type="RefSeq" id="WP_162445378.1">
    <property type="nucleotide sequence ID" value="NZ_CP048222.1"/>
</dbReference>
<evidence type="ECO:0000256" key="1">
    <source>
        <dbReference type="SAM" id="Phobius"/>
    </source>
</evidence>
<feature type="transmembrane region" description="Helical" evidence="1">
    <location>
        <begin position="38"/>
        <end position="56"/>
    </location>
</feature>
<keyword evidence="1" id="KW-0812">Transmembrane</keyword>
<evidence type="ECO:0000313" key="3">
    <source>
        <dbReference type="Proteomes" id="UP000480178"/>
    </source>
</evidence>
<proteinExistence type="predicted"/>
<keyword evidence="1" id="KW-0472">Membrane</keyword>
<sequence>MNNIQLKSLSNLIAESEESIEVSWQEECLTLKTEKYEWWIFLGIALALFSSLLIYAHDRGAYNLEIGLIGLYMSLQTIWSKFTINKTILFNPTENTIIIKPAFFLQRFWLAKYLQISQPMKLHELEEIKVVHYRNFQYHWTRRVYFTRKHCSVYLLEFEDKDTAKAVAEVINRMRQQQHITIKLNVT</sequence>
<evidence type="ECO:0000313" key="2">
    <source>
        <dbReference type="EMBL" id="QHT69389.1"/>
    </source>
</evidence>
<keyword evidence="3" id="KW-1185">Reference proteome</keyword>
<protein>
    <submittedName>
        <fullName evidence="2">Uncharacterized protein</fullName>
    </submittedName>
</protein>
<gene>
    <name evidence="2" type="ORF">GXP67_23480</name>
</gene>
<accession>A0A6C0GMY9</accession>
<dbReference type="AlphaFoldDB" id="A0A6C0GMY9"/>